<dbReference type="SUPFAM" id="SSF55486">
    <property type="entry name" value="Metalloproteases ('zincins'), catalytic domain"/>
    <property type="match status" value="1"/>
</dbReference>
<comment type="caution">
    <text evidence="1">The sequence shown here is derived from an EMBL/GenBank/DDBJ whole genome shotgun (WGS) entry which is preliminary data.</text>
</comment>
<organism evidence="1 2">
    <name type="scientific">Flavivirga aquatica</name>
    <dbReference type="NCBI Taxonomy" id="1849968"/>
    <lineage>
        <taxon>Bacteria</taxon>
        <taxon>Pseudomonadati</taxon>
        <taxon>Bacteroidota</taxon>
        <taxon>Flavobacteriia</taxon>
        <taxon>Flavobacteriales</taxon>
        <taxon>Flavobacteriaceae</taxon>
        <taxon>Flavivirga</taxon>
    </lineage>
</organism>
<dbReference type="RefSeq" id="WP_069830578.1">
    <property type="nucleotide sequence ID" value="NZ_MDJD01000045.1"/>
</dbReference>
<keyword evidence="2" id="KW-1185">Reference proteome</keyword>
<name>A0A1E5T8K1_9FLAO</name>
<proteinExistence type="predicted"/>
<sequence length="432" mass="50418">MRDEYKDICDNYEALKKEYNPTTINGKEYFVPWLSMFPKQNNVSLLLKVKQVKGNNGKVKKDDVVKLPTKHGIRFEPNEVRVKDIKENGVLINVFCDSPLSSDTEISLLNKNDATVGKIMFFKNDEIFNLNLKIVKVVRSASKKRDLTGINKALEQIDLDNFLNKNSLQQALIKTAIIPDECVLELDGEILNENGKPLFDGAVFVGGNEVSSLLRERYMQEYEQEVKHKGLLLFVTPIKRKGAAGDGQLWAADHRNCSIFYDSLYTKTTYAHELAHVLGCEHPFDNEWKINNERFNQRINDEEIKKQKYLSENEEFERGKLKCMARIEEMKTYPNNPVAIKNIEVNKSNLKVLDQKILAREKKIKINEELIKIFQSLIEQARIIKESNRYVFPVKGITKENFMDYVYPKSNRKSFWKWQWRAMQYDIKTYYS</sequence>
<evidence type="ECO:0000313" key="2">
    <source>
        <dbReference type="Proteomes" id="UP000095713"/>
    </source>
</evidence>
<dbReference type="AlphaFoldDB" id="A0A1E5T8K1"/>
<dbReference type="EMBL" id="MDJD01000045">
    <property type="protein sequence ID" value="OEK07701.1"/>
    <property type="molecule type" value="Genomic_DNA"/>
</dbReference>
<evidence type="ECO:0000313" key="1">
    <source>
        <dbReference type="EMBL" id="OEK07701.1"/>
    </source>
</evidence>
<protein>
    <submittedName>
        <fullName evidence="1">Uncharacterized protein</fullName>
    </submittedName>
</protein>
<gene>
    <name evidence="1" type="ORF">A8C32_16745</name>
</gene>
<reference evidence="1 2" key="1">
    <citation type="submission" date="2016-05" db="EMBL/GenBank/DDBJ databases">
        <title>Draft Genome Sequence of Algibacter sp. Strain SK-16 Isolated from the Surface Water of Aburatsubo Inlet.</title>
        <authorList>
            <person name="Wong S.-K."/>
            <person name="Yoshizawa S."/>
            <person name="Nakajima Y."/>
            <person name="Ogura Y."/>
            <person name="Tetsuya H."/>
            <person name="Hamasaki K."/>
        </authorList>
    </citation>
    <scope>NUCLEOTIDE SEQUENCE [LARGE SCALE GENOMIC DNA]</scope>
    <source>
        <strain evidence="1 2">SK-16</strain>
    </source>
</reference>
<dbReference type="Proteomes" id="UP000095713">
    <property type="component" value="Unassembled WGS sequence"/>
</dbReference>
<accession>A0A1E5T8K1</accession>
<dbReference type="OrthoDB" id="6717961at2"/>